<dbReference type="Pfam" id="PF04828">
    <property type="entry name" value="GFA"/>
    <property type="match status" value="1"/>
</dbReference>
<evidence type="ECO:0000256" key="2">
    <source>
        <dbReference type="ARBA" id="ARBA00022723"/>
    </source>
</evidence>
<evidence type="ECO:0000313" key="7">
    <source>
        <dbReference type="Proteomes" id="UP000638188"/>
    </source>
</evidence>
<dbReference type="PROSITE" id="PS51891">
    <property type="entry name" value="CENP_V_GFA"/>
    <property type="match status" value="1"/>
</dbReference>
<organism evidence="6 7">
    <name type="scientific">Halopseudomonas salina</name>
    <dbReference type="NCBI Taxonomy" id="1323744"/>
    <lineage>
        <taxon>Bacteria</taxon>
        <taxon>Pseudomonadati</taxon>
        <taxon>Pseudomonadota</taxon>
        <taxon>Gammaproteobacteria</taxon>
        <taxon>Pseudomonadales</taxon>
        <taxon>Pseudomonadaceae</taxon>
        <taxon>Halopseudomonas</taxon>
    </lineage>
</organism>
<reference evidence="7" key="1">
    <citation type="journal article" date="2019" name="Int. J. Syst. Evol. Microbiol.">
        <title>The Global Catalogue of Microorganisms (GCM) 10K type strain sequencing project: providing services to taxonomists for standard genome sequencing and annotation.</title>
        <authorList>
            <consortium name="The Broad Institute Genomics Platform"/>
            <consortium name="The Broad Institute Genome Sequencing Center for Infectious Disease"/>
            <person name="Wu L."/>
            <person name="Ma J."/>
        </authorList>
    </citation>
    <scope>NUCLEOTIDE SEQUENCE [LARGE SCALE GENOMIC DNA]</scope>
    <source>
        <strain evidence="7">CGMCC 1.12482</strain>
    </source>
</reference>
<dbReference type="InterPro" id="IPR006913">
    <property type="entry name" value="CENP-V/GFA"/>
</dbReference>
<dbReference type="RefSeq" id="WP_223825412.1">
    <property type="nucleotide sequence ID" value="NZ_BMFF01000001.1"/>
</dbReference>
<keyword evidence="7" id="KW-1185">Reference proteome</keyword>
<dbReference type="SUPFAM" id="SSF51316">
    <property type="entry name" value="Mss4-like"/>
    <property type="match status" value="1"/>
</dbReference>
<name>A0ABQ1P4U8_9GAMM</name>
<comment type="caution">
    <text evidence="6">The sequence shown here is derived from an EMBL/GenBank/DDBJ whole genome shotgun (WGS) entry which is preliminary data.</text>
</comment>
<dbReference type="InterPro" id="IPR011057">
    <property type="entry name" value="Mss4-like_sf"/>
</dbReference>
<gene>
    <name evidence="6" type="ORF">GCM10007418_07900</name>
</gene>
<keyword evidence="2" id="KW-0479">Metal-binding</keyword>
<dbReference type="Proteomes" id="UP000638188">
    <property type="component" value="Unassembled WGS sequence"/>
</dbReference>
<keyword evidence="3" id="KW-0862">Zinc</keyword>
<keyword evidence="4" id="KW-0456">Lyase</keyword>
<evidence type="ECO:0000256" key="3">
    <source>
        <dbReference type="ARBA" id="ARBA00022833"/>
    </source>
</evidence>
<proteinExistence type="inferred from homology"/>
<evidence type="ECO:0000256" key="1">
    <source>
        <dbReference type="ARBA" id="ARBA00005495"/>
    </source>
</evidence>
<dbReference type="EMBL" id="BMFF01000001">
    <property type="protein sequence ID" value="GGC90578.1"/>
    <property type="molecule type" value="Genomic_DNA"/>
</dbReference>
<comment type="similarity">
    <text evidence="1">Belongs to the Gfa family.</text>
</comment>
<evidence type="ECO:0000256" key="4">
    <source>
        <dbReference type="ARBA" id="ARBA00023239"/>
    </source>
</evidence>
<dbReference type="Gene3D" id="3.90.1590.10">
    <property type="entry name" value="glutathione-dependent formaldehyde- activating enzyme (gfa)"/>
    <property type="match status" value="1"/>
</dbReference>
<evidence type="ECO:0000259" key="5">
    <source>
        <dbReference type="PROSITE" id="PS51891"/>
    </source>
</evidence>
<accession>A0ABQ1P4U8</accession>
<evidence type="ECO:0000313" key="6">
    <source>
        <dbReference type="EMBL" id="GGC90578.1"/>
    </source>
</evidence>
<sequence length="137" mass="14964">MYTGNCLCGGVHFRIQGELEPIQVCHCSQCRKAQGTAFATNTPVKETTFLLDGGAELLRSFEASPGKQRVFCGKCGSPIYSKKDTLPGVLRIRAGLINEPLAARPAAHFYTGSKANWWSINDDLPQFEAAYVPQKAK</sequence>
<dbReference type="PANTHER" id="PTHR33337">
    <property type="entry name" value="GFA DOMAIN-CONTAINING PROTEIN"/>
    <property type="match status" value="1"/>
</dbReference>
<protein>
    <submittedName>
        <fullName evidence="6">Aldehyde-activating protein</fullName>
    </submittedName>
</protein>
<dbReference type="PANTHER" id="PTHR33337:SF40">
    <property type="entry name" value="CENP-V_GFA DOMAIN-CONTAINING PROTEIN-RELATED"/>
    <property type="match status" value="1"/>
</dbReference>
<feature type="domain" description="CENP-V/GFA" evidence="5">
    <location>
        <begin position="2"/>
        <end position="119"/>
    </location>
</feature>